<name>A0A813F5M4_POLGL</name>
<organism evidence="2 3">
    <name type="scientific">Polarella glacialis</name>
    <name type="common">Dinoflagellate</name>
    <dbReference type="NCBI Taxonomy" id="89957"/>
    <lineage>
        <taxon>Eukaryota</taxon>
        <taxon>Sar</taxon>
        <taxon>Alveolata</taxon>
        <taxon>Dinophyceae</taxon>
        <taxon>Suessiales</taxon>
        <taxon>Suessiaceae</taxon>
        <taxon>Polarella</taxon>
    </lineage>
</organism>
<dbReference type="EMBL" id="CAJNNV010022365">
    <property type="protein sequence ID" value="CAE8608062.1"/>
    <property type="molecule type" value="Genomic_DNA"/>
</dbReference>
<accession>A0A813F5M4</accession>
<proteinExistence type="predicted"/>
<protein>
    <submittedName>
        <fullName evidence="2">Uncharacterized protein</fullName>
    </submittedName>
</protein>
<reference evidence="2" key="1">
    <citation type="submission" date="2021-02" db="EMBL/GenBank/DDBJ databases">
        <authorList>
            <person name="Dougan E. K."/>
            <person name="Rhodes N."/>
            <person name="Thang M."/>
            <person name="Chan C."/>
        </authorList>
    </citation>
    <scope>NUCLEOTIDE SEQUENCE</scope>
</reference>
<feature type="compositionally biased region" description="Low complexity" evidence="1">
    <location>
        <begin position="55"/>
        <end position="80"/>
    </location>
</feature>
<feature type="region of interest" description="Disordered" evidence="1">
    <location>
        <begin position="46"/>
        <end position="81"/>
    </location>
</feature>
<evidence type="ECO:0000256" key="1">
    <source>
        <dbReference type="SAM" id="MobiDB-lite"/>
    </source>
</evidence>
<dbReference type="AlphaFoldDB" id="A0A813F5M4"/>
<dbReference type="Proteomes" id="UP000654075">
    <property type="component" value="Unassembled WGS sequence"/>
</dbReference>
<gene>
    <name evidence="2" type="ORF">PGLA1383_LOCUS25961</name>
</gene>
<sequence>MTNNKLFKHRFVLPNPDSAHTHTPLAMYTLRLVQCVATKITVQYIKNSHNHNSNHHNNNNNNNNHNNNNDNNNNHNNNNDFVRRVCLTGGCRQEGVPDGRLSSGGGA</sequence>
<evidence type="ECO:0000313" key="2">
    <source>
        <dbReference type="EMBL" id="CAE8608062.1"/>
    </source>
</evidence>
<keyword evidence="3" id="KW-1185">Reference proteome</keyword>
<evidence type="ECO:0000313" key="3">
    <source>
        <dbReference type="Proteomes" id="UP000654075"/>
    </source>
</evidence>
<comment type="caution">
    <text evidence="2">The sequence shown here is derived from an EMBL/GenBank/DDBJ whole genome shotgun (WGS) entry which is preliminary data.</text>
</comment>